<proteinExistence type="predicted"/>
<accession>A0A6I6G7T6</accession>
<protein>
    <submittedName>
        <fullName evidence="3">Bifunctional oligoribonuclease/PAP phosphatase NrnA</fullName>
    </submittedName>
</protein>
<dbReference type="PANTHER" id="PTHR47618">
    <property type="entry name" value="BIFUNCTIONAL OLIGORIBONUCLEASE AND PAP PHOSPHATASE NRNA"/>
    <property type="match status" value="1"/>
</dbReference>
<dbReference type="RefSeq" id="WP_157478631.1">
    <property type="nucleotide sequence ID" value="NZ_CP046566.1"/>
</dbReference>
<dbReference type="InterPro" id="IPR003156">
    <property type="entry name" value="DHHA1_dom"/>
</dbReference>
<dbReference type="Pfam" id="PF01368">
    <property type="entry name" value="DHH"/>
    <property type="match status" value="1"/>
</dbReference>
<name>A0A6I6G7T6_9BACT</name>
<feature type="domain" description="DHHA1" evidence="2">
    <location>
        <begin position="246"/>
        <end position="325"/>
    </location>
</feature>
<gene>
    <name evidence="3" type="ORF">GLV81_09345</name>
</gene>
<dbReference type="InterPro" id="IPR001667">
    <property type="entry name" value="DDH_dom"/>
</dbReference>
<reference evidence="3 4" key="1">
    <citation type="submission" date="2019-11" db="EMBL/GenBank/DDBJ databases">
        <authorList>
            <person name="Im W.T."/>
        </authorList>
    </citation>
    <scope>NUCLEOTIDE SEQUENCE [LARGE SCALE GENOMIC DNA]</scope>
    <source>
        <strain evidence="3 4">SB-02</strain>
    </source>
</reference>
<evidence type="ECO:0000259" key="2">
    <source>
        <dbReference type="Pfam" id="PF02272"/>
    </source>
</evidence>
<dbReference type="KEGG" id="fls:GLV81_09345"/>
<dbReference type="GO" id="GO:0003676">
    <property type="term" value="F:nucleic acid binding"/>
    <property type="evidence" value="ECO:0007669"/>
    <property type="project" value="InterPro"/>
</dbReference>
<evidence type="ECO:0000313" key="3">
    <source>
        <dbReference type="EMBL" id="QGW28274.1"/>
    </source>
</evidence>
<dbReference type="SUPFAM" id="SSF64182">
    <property type="entry name" value="DHH phosphoesterases"/>
    <property type="match status" value="1"/>
</dbReference>
<dbReference type="Gene3D" id="3.90.1640.10">
    <property type="entry name" value="inorganic pyrophosphatase (n-terminal core)"/>
    <property type="match status" value="1"/>
</dbReference>
<organism evidence="3 4">
    <name type="scientific">Phnomibacter ginsenosidimutans</name>
    <dbReference type="NCBI Taxonomy" id="2676868"/>
    <lineage>
        <taxon>Bacteria</taxon>
        <taxon>Pseudomonadati</taxon>
        <taxon>Bacteroidota</taxon>
        <taxon>Chitinophagia</taxon>
        <taxon>Chitinophagales</taxon>
        <taxon>Chitinophagaceae</taxon>
        <taxon>Phnomibacter</taxon>
    </lineage>
</organism>
<keyword evidence="4" id="KW-1185">Reference proteome</keyword>
<feature type="domain" description="DDH" evidence="1">
    <location>
        <begin position="17"/>
        <end position="169"/>
    </location>
</feature>
<dbReference type="Gene3D" id="3.10.310.30">
    <property type="match status" value="1"/>
</dbReference>
<evidence type="ECO:0000313" key="4">
    <source>
        <dbReference type="Proteomes" id="UP000426027"/>
    </source>
</evidence>
<dbReference type="AlphaFoldDB" id="A0A6I6G7T6"/>
<dbReference type="Pfam" id="PF02272">
    <property type="entry name" value="DHHA1"/>
    <property type="match status" value="1"/>
</dbReference>
<dbReference type="Proteomes" id="UP000426027">
    <property type="component" value="Chromosome"/>
</dbReference>
<dbReference type="PANTHER" id="PTHR47618:SF1">
    <property type="entry name" value="BIFUNCTIONAL OLIGORIBONUCLEASE AND PAP PHOSPHATASE NRNA"/>
    <property type="match status" value="1"/>
</dbReference>
<evidence type="ECO:0000259" key="1">
    <source>
        <dbReference type="Pfam" id="PF01368"/>
    </source>
</evidence>
<dbReference type="InterPro" id="IPR051319">
    <property type="entry name" value="Oligoribo/pAp-PDE_c-di-AMP_PDE"/>
</dbReference>
<dbReference type="EMBL" id="CP046566">
    <property type="protein sequence ID" value="QGW28274.1"/>
    <property type="molecule type" value="Genomic_DNA"/>
</dbReference>
<dbReference type="InterPro" id="IPR038763">
    <property type="entry name" value="DHH_sf"/>
</dbReference>
<sequence length="344" mass="38343">MNTIDTFYPLLKETPKKVVITCHQKPDGDAMGSTLGLYHYLTALGHQAVVISPTNWAAFLNWMPGVDSVVDYEAKTKHADQLIAEADWLFCLDFNTLIRTKRMEPSLAAAGGLRILIDHHQEPQTHMFAYGISDTGKSSTCEMVYDFIVESGGGHLLNQDMARCLYTGVMTDTGSFRFPSTTASVHSMIAHLKQTGFAHSLVHDHIYDSFLENRLRFIGHVLLNRMEVIYEMNTALMVISKADLYKFDITTGDTEGLVNYPLSIQGIKMAAIVIDRDEERKWSFRSKGDVDVNQFARAYFEGGGHKNAAGGRSSASLEETVKRFYEVLPNLAASLGTEVQQTVE</sequence>